<dbReference type="Proteomes" id="UP000799779">
    <property type="component" value="Unassembled WGS sequence"/>
</dbReference>
<feature type="compositionally biased region" description="Basic and acidic residues" evidence="1">
    <location>
        <begin position="553"/>
        <end position="572"/>
    </location>
</feature>
<organism evidence="2 3">
    <name type="scientific">Amniculicola lignicola CBS 123094</name>
    <dbReference type="NCBI Taxonomy" id="1392246"/>
    <lineage>
        <taxon>Eukaryota</taxon>
        <taxon>Fungi</taxon>
        <taxon>Dikarya</taxon>
        <taxon>Ascomycota</taxon>
        <taxon>Pezizomycotina</taxon>
        <taxon>Dothideomycetes</taxon>
        <taxon>Pleosporomycetidae</taxon>
        <taxon>Pleosporales</taxon>
        <taxon>Amniculicolaceae</taxon>
        <taxon>Amniculicola</taxon>
    </lineage>
</organism>
<evidence type="ECO:0000313" key="3">
    <source>
        <dbReference type="Proteomes" id="UP000799779"/>
    </source>
</evidence>
<feature type="compositionally biased region" description="Basic residues" evidence="1">
    <location>
        <begin position="583"/>
        <end position="597"/>
    </location>
</feature>
<gene>
    <name evidence="2" type="ORF">P154DRAFT_78454</name>
</gene>
<dbReference type="EMBL" id="ML977714">
    <property type="protein sequence ID" value="KAF1993296.1"/>
    <property type="molecule type" value="Genomic_DNA"/>
</dbReference>
<dbReference type="OrthoDB" id="5396477at2759"/>
<evidence type="ECO:0000313" key="2">
    <source>
        <dbReference type="EMBL" id="KAF1993296.1"/>
    </source>
</evidence>
<reference evidence="2" key="1">
    <citation type="journal article" date="2020" name="Stud. Mycol.">
        <title>101 Dothideomycetes genomes: a test case for predicting lifestyles and emergence of pathogens.</title>
        <authorList>
            <person name="Haridas S."/>
            <person name="Albert R."/>
            <person name="Binder M."/>
            <person name="Bloem J."/>
            <person name="Labutti K."/>
            <person name="Salamov A."/>
            <person name="Andreopoulos B."/>
            <person name="Baker S."/>
            <person name="Barry K."/>
            <person name="Bills G."/>
            <person name="Bluhm B."/>
            <person name="Cannon C."/>
            <person name="Castanera R."/>
            <person name="Culley D."/>
            <person name="Daum C."/>
            <person name="Ezra D."/>
            <person name="Gonzalez J."/>
            <person name="Henrissat B."/>
            <person name="Kuo A."/>
            <person name="Liang C."/>
            <person name="Lipzen A."/>
            <person name="Lutzoni F."/>
            <person name="Magnuson J."/>
            <person name="Mondo S."/>
            <person name="Nolan M."/>
            <person name="Ohm R."/>
            <person name="Pangilinan J."/>
            <person name="Park H.-J."/>
            <person name="Ramirez L."/>
            <person name="Alfaro M."/>
            <person name="Sun H."/>
            <person name="Tritt A."/>
            <person name="Yoshinaga Y."/>
            <person name="Zwiers L.-H."/>
            <person name="Turgeon B."/>
            <person name="Goodwin S."/>
            <person name="Spatafora J."/>
            <person name="Crous P."/>
            <person name="Grigoriev I."/>
        </authorList>
    </citation>
    <scope>NUCLEOTIDE SEQUENCE</scope>
    <source>
        <strain evidence="2">CBS 123094</strain>
    </source>
</reference>
<protein>
    <submittedName>
        <fullName evidence="2">Uncharacterized protein</fullName>
    </submittedName>
</protein>
<keyword evidence="3" id="KW-1185">Reference proteome</keyword>
<name>A0A6A5W6N7_9PLEO</name>
<feature type="compositionally biased region" description="Polar residues" evidence="1">
    <location>
        <begin position="601"/>
        <end position="612"/>
    </location>
</feature>
<feature type="region of interest" description="Disordered" evidence="1">
    <location>
        <begin position="543"/>
        <end position="612"/>
    </location>
</feature>
<sequence>MMHESILPSPQLRPEDVVLGEHEDSSDAPSFAIREETKECSDEILVEQAEALGKQFDYDGSVLTPEQRRALFKKYWAMHLKLIGLRSPQYYGHKSQCLSVSEAAWPGAVTYLEAEKLKRGYIDPQDLIERLRKLKPSDNFELRKYRHRLMSWKSPTPLEEGGFEILPPVPEWLYDVKYALCDMEKRLGVQLTDRYRREIDGRWAAVESSVELTPLPDLHLLRDMGRSPGGTLFPWFLVKGLMALREHANENGSKLYDEEYNKAKEKREEAISRWMEKNPDSMLADDPLSIYINRTWPPDLMDELDEIDREAIRCGRRKYMALLRETEKKMQTLLAFWRDCGLVTGQRTSPSLWWHDPKAKVERLLKPQYLKERLDAIKAEFGYFTDKGKKLRMIETSCWLESIINSDSEPTAPDTPFPQSLLDELDIVWRDRDWLDQDDTEDEMIAVIRRWRKSQHQQPFDERLRTLPQLGSGIGPEEPVQKARSPVCSGQKNLLRDSSLGSVMAPEATRQLRENLSRGALRQARTKVMMAEDQAIWPGRLRPRTKTESQASWRDKLRPRSDAIGALRDRTKATKMQTGKPKGIVKRSKASKTKRPAATKGQATTSTTQNAYPSNLSITQSHFNESHPQAIPGSVAKARGTNSRRRSPRQPSAQAQGVQKARNSNRRQTRRLMGAALTTNRKHELHRLLTPPQSE</sequence>
<feature type="region of interest" description="Disordered" evidence="1">
    <location>
        <begin position="624"/>
        <end position="695"/>
    </location>
</feature>
<accession>A0A6A5W6N7</accession>
<dbReference type="AlphaFoldDB" id="A0A6A5W6N7"/>
<proteinExistence type="predicted"/>
<evidence type="ECO:0000256" key="1">
    <source>
        <dbReference type="SAM" id="MobiDB-lite"/>
    </source>
</evidence>